<gene>
    <name evidence="7" type="ORF">OCV77_10365</name>
</gene>
<keyword evidence="2" id="KW-0547">Nucleotide-binding</keyword>
<keyword evidence="1 7" id="KW-0436">Ligase</keyword>
<keyword evidence="8" id="KW-1185">Reference proteome</keyword>
<feature type="transmembrane region" description="Helical" evidence="4">
    <location>
        <begin position="133"/>
        <end position="153"/>
    </location>
</feature>
<evidence type="ECO:0000256" key="3">
    <source>
        <dbReference type="ARBA" id="ARBA00022840"/>
    </source>
</evidence>
<dbReference type="InterPro" id="IPR004101">
    <property type="entry name" value="Mur_ligase_C"/>
</dbReference>
<keyword evidence="3" id="KW-0067">ATP-binding</keyword>
<evidence type="ECO:0000256" key="2">
    <source>
        <dbReference type="ARBA" id="ARBA00022741"/>
    </source>
</evidence>
<evidence type="ECO:0000313" key="7">
    <source>
        <dbReference type="EMBL" id="MCU6744896.1"/>
    </source>
</evidence>
<dbReference type="PANTHER" id="PTHR43024">
    <property type="entry name" value="UDP-N-ACETYLMURAMOYL-TRIPEPTIDE--D-ALANYL-D-ALANINE LIGASE"/>
    <property type="match status" value="1"/>
</dbReference>
<name>A0ABT2T4U5_9FIRM</name>
<dbReference type="Gene3D" id="3.90.190.20">
    <property type="entry name" value="Mur ligase, C-terminal domain"/>
    <property type="match status" value="1"/>
</dbReference>
<evidence type="ECO:0000256" key="1">
    <source>
        <dbReference type="ARBA" id="ARBA00022598"/>
    </source>
</evidence>
<feature type="transmembrane region" description="Helical" evidence="4">
    <location>
        <begin position="6"/>
        <end position="27"/>
    </location>
</feature>
<dbReference type="Gene3D" id="3.40.1190.10">
    <property type="entry name" value="Mur-like, catalytic domain"/>
    <property type="match status" value="1"/>
</dbReference>
<dbReference type="InterPro" id="IPR036565">
    <property type="entry name" value="Mur-like_cat_sf"/>
</dbReference>
<keyword evidence="4" id="KW-1133">Transmembrane helix</keyword>
<organism evidence="7 8">
    <name type="scientific">Suilimivivens aceti</name>
    <dbReference type="NCBI Taxonomy" id="2981774"/>
    <lineage>
        <taxon>Bacteria</taxon>
        <taxon>Bacillati</taxon>
        <taxon>Bacillota</taxon>
        <taxon>Clostridia</taxon>
        <taxon>Lachnospirales</taxon>
        <taxon>Lachnospiraceae</taxon>
        <taxon>Suilimivivens</taxon>
    </lineage>
</organism>
<dbReference type="Pfam" id="PF02875">
    <property type="entry name" value="Mur_ligase_C"/>
    <property type="match status" value="1"/>
</dbReference>
<dbReference type="SUPFAM" id="SSF53244">
    <property type="entry name" value="MurD-like peptide ligases, peptide-binding domain"/>
    <property type="match status" value="1"/>
</dbReference>
<feature type="transmembrane region" description="Helical" evidence="4">
    <location>
        <begin position="48"/>
        <end position="64"/>
    </location>
</feature>
<keyword evidence="4" id="KW-0472">Membrane</keyword>
<dbReference type="SUPFAM" id="SSF53623">
    <property type="entry name" value="MurD-like peptide ligases, catalytic domain"/>
    <property type="match status" value="1"/>
</dbReference>
<feature type="domain" description="Mur ligase C-terminal" evidence="5">
    <location>
        <begin position="409"/>
        <end position="530"/>
    </location>
</feature>
<proteinExistence type="predicted"/>
<evidence type="ECO:0000259" key="6">
    <source>
        <dbReference type="Pfam" id="PF08245"/>
    </source>
</evidence>
<evidence type="ECO:0000313" key="8">
    <source>
        <dbReference type="Proteomes" id="UP001652432"/>
    </source>
</evidence>
<dbReference type="Pfam" id="PF08245">
    <property type="entry name" value="Mur_ligase_M"/>
    <property type="match status" value="1"/>
</dbReference>
<dbReference type="InterPro" id="IPR013221">
    <property type="entry name" value="Mur_ligase_cen"/>
</dbReference>
<evidence type="ECO:0000256" key="4">
    <source>
        <dbReference type="SAM" id="Phobius"/>
    </source>
</evidence>
<dbReference type="GO" id="GO:0016874">
    <property type="term" value="F:ligase activity"/>
    <property type="evidence" value="ECO:0007669"/>
    <property type="project" value="UniProtKB-KW"/>
</dbReference>
<dbReference type="RefSeq" id="WP_262575004.1">
    <property type="nucleotide sequence ID" value="NZ_JAOQKJ010000007.1"/>
</dbReference>
<accession>A0ABT2T4U5</accession>
<protein>
    <submittedName>
        <fullName evidence="7">UDP-N-acetylmuramoyl-tripeptide--D-alanyl-D-alanine ligase</fullName>
    </submittedName>
</protein>
<dbReference type="PANTHER" id="PTHR43024:SF1">
    <property type="entry name" value="UDP-N-ACETYLMURAMOYL-TRIPEPTIDE--D-ALANYL-D-ALANINE LIGASE"/>
    <property type="match status" value="1"/>
</dbReference>
<dbReference type="InterPro" id="IPR036615">
    <property type="entry name" value="Mur_ligase_C_dom_sf"/>
</dbReference>
<dbReference type="Proteomes" id="UP001652432">
    <property type="component" value="Unassembled WGS sequence"/>
</dbReference>
<dbReference type="InterPro" id="IPR051046">
    <property type="entry name" value="MurCDEF_CellWall_CoF430Synth"/>
</dbReference>
<feature type="transmembrane region" description="Helical" evidence="4">
    <location>
        <begin position="108"/>
        <end position="127"/>
    </location>
</feature>
<evidence type="ECO:0000259" key="5">
    <source>
        <dbReference type="Pfam" id="PF02875"/>
    </source>
</evidence>
<feature type="domain" description="Mur ligase central" evidence="6">
    <location>
        <begin position="184"/>
        <end position="387"/>
    </location>
</feature>
<comment type="caution">
    <text evidence="7">The sequence shown here is derived from an EMBL/GenBank/DDBJ whole genome shotgun (WGS) entry which is preliminary data.</text>
</comment>
<keyword evidence="4" id="KW-0812">Transmembrane</keyword>
<dbReference type="EMBL" id="JAOQKJ010000007">
    <property type="protein sequence ID" value="MCU6744896.1"/>
    <property type="molecule type" value="Genomic_DNA"/>
</dbReference>
<sequence length="538" mass="60585">MITITAISILCAVLTLPAFLYVLRYNLHMFQLNGYKNGEHIHWLKKNVSRQYLLILIGILGVLSMCLPGIVTLFLQAACALICMKYYLYLKKTNTKKKLVYTARVKRLILTDGILVILLLVLTGVFLGVSRIAGAFAILTMLQIIALVIVNWINRPVEGMINQHYINDAKKKLRSVPDLTVIGVTGSYGKTSVKYYLDTLLKEHFEVLITPESYNTPMGVVKTIRSFLKPSHQIFICEMGARHVGDIKEICDIVHPEHGIITSVGPQHLETFFNMDNIVNTKFELADALPEVGLLFLNGDNEYIRNHSGKYKNKIFYTTGEWAKARELESQIEEGEVPQYYQTGDVKLSRTGTEFTVTAPDGEKETFQMRLLGEHNVINVAGAVAVANTLGIPLKQLKVPVRRIQPVAHRMQLLERGNYTIIDDAFNSNPVGSRAAVETLKQFEGVRILITPGMVELGEKEEEYNYKFGTYAADCCDYILLVGEKHTAPIHKGVLESGFSQERCRVFEKLEDALSFAYSIKAEGHKFILLENDLPDNY</sequence>
<reference evidence="7 8" key="1">
    <citation type="journal article" date="2021" name="ISME Commun">
        <title>Automated analysis of genomic sequences facilitates high-throughput and comprehensive description of bacteria.</title>
        <authorList>
            <person name="Hitch T.C.A."/>
        </authorList>
    </citation>
    <scope>NUCLEOTIDE SEQUENCE [LARGE SCALE GENOMIC DNA]</scope>
    <source>
        <strain evidence="7 8">Sanger_18</strain>
    </source>
</reference>